<dbReference type="Gene3D" id="2.40.33.40">
    <property type="entry name" value="Phosphotransferase system, glucitol/sorbitol-specific IIA component"/>
    <property type="match status" value="1"/>
</dbReference>
<dbReference type="PANTHER" id="PTHR40398:SF1">
    <property type="entry name" value="PTS SYSTEM GLUCITOL_SORBITOL-SPECIFIC EIIA COMPONENT"/>
    <property type="match status" value="1"/>
</dbReference>
<protein>
    <submittedName>
        <fullName evidence="2">PTS sorbitol transporter subunit IIA</fullName>
    </submittedName>
</protein>
<dbReference type="Pfam" id="PF03829">
    <property type="entry name" value="PTSIIA_gutA"/>
    <property type="match status" value="1"/>
</dbReference>
<dbReference type="EMBL" id="NGKC01000010">
    <property type="protein sequence ID" value="RSU10957.1"/>
    <property type="molecule type" value="Genomic_DNA"/>
</dbReference>
<dbReference type="GO" id="GO:0016301">
    <property type="term" value="F:kinase activity"/>
    <property type="evidence" value="ECO:0007669"/>
    <property type="project" value="TreeGrafter"/>
</dbReference>
<dbReference type="InterPro" id="IPR004716">
    <property type="entry name" value="PTS_IIA_glucitol/sorbitol-sp"/>
</dbReference>
<keyword evidence="3" id="KW-1185">Reference proteome</keyword>
<evidence type="ECO:0000313" key="2">
    <source>
        <dbReference type="EMBL" id="RSU10957.1"/>
    </source>
</evidence>
<accession>A0A430ASC0</accession>
<dbReference type="RefSeq" id="WP_126814106.1">
    <property type="nucleotide sequence ID" value="NZ_NGKC01000010.1"/>
</dbReference>
<dbReference type="SUPFAM" id="SSF141530">
    <property type="entry name" value="PTSIIA/GutA-like"/>
    <property type="match status" value="1"/>
</dbReference>
<dbReference type="PROSITE" id="PS51097">
    <property type="entry name" value="PTS_EIIA_TYPE_5"/>
    <property type="match status" value="1"/>
</dbReference>
<dbReference type="GO" id="GO:0005737">
    <property type="term" value="C:cytoplasm"/>
    <property type="evidence" value="ECO:0007669"/>
    <property type="project" value="InterPro"/>
</dbReference>
<gene>
    <name evidence="2" type="ORF">CBF27_09700</name>
</gene>
<evidence type="ECO:0000256" key="1">
    <source>
        <dbReference type="PROSITE-ProRule" id="PRU00420"/>
    </source>
</evidence>
<organism evidence="2 3">
    <name type="scientific">Vagococcus acidifermentans</name>
    <dbReference type="NCBI Taxonomy" id="564710"/>
    <lineage>
        <taxon>Bacteria</taxon>
        <taxon>Bacillati</taxon>
        <taxon>Bacillota</taxon>
        <taxon>Bacilli</taxon>
        <taxon>Lactobacillales</taxon>
        <taxon>Enterococcaceae</taxon>
        <taxon>Vagococcus</taxon>
    </lineage>
</organism>
<dbReference type="AlphaFoldDB" id="A0A430ASC0"/>
<evidence type="ECO:0000313" key="3">
    <source>
        <dbReference type="Proteomes" id="UP000286773"/>
    </source>
</evidence>
<dbReference type="OrthoDB" id="7065254at2"/>
<name>A0A430ASC0_9ENTE</name>
<sequence>MYTAKIIDIGELVPAFEEENLVILFGSNVPDELKSICVIHEELTAEENPLKPGGHISFGNDSYEIVDVGNLANKNFEELGHISVYFREGDNEILPGAIQVKPAKFPTLSIGDEITISRN</sequence>
<comment type="caution">
    <text evidence="2">The sequence shown here is derived from an EMBL/GenBank/DDBJ whole genome shotgun (WGS) entry which is preliminary data.</text>
</comment>
<dbReference type="InterPro" id="IPR036665">
    <property type="entry name" value="PTS_IIA_glucitol/sorbitol_sf"/>
</dbReference>
<reference evidence="2 3" key="1">
    <citation type="submission" date="2017-05" db="EMBL/GenBank/DDBJ databases">
        <title>Vagococcus spp. assemblies.</title>
        <authorList>
            <person name="Gulvik C.A."/>
        </authorList>
    </citation>
    <scope>NUCLEOTIDE SEQUENCE [LARGE SCALE GENOMIC DNA]</scope>
    <source>
        <strain evidence="2 3">LMG 24798</strain>
    </source>
</reference>
<proteinExistence type="predicted"/>
<dbReference type="GO" id="GO:0008982">
    <property type="term" value="F:protein-N(PI)-phosphohistidine-sugar phosphotransferase activity"/>
    <property type="evidence" value="ECO:0007669"/>
    <property type="project" value="InterPro"/>
</dbReference>
<dbReference type="PANTHER" id="PTHR40398">
    <property type="entry name" value="PTS SYSTEM GLUCITOL/SORBITOL-SPECIFIC EIIA COMPONENT"/>
    <property type="match status" value="1"/>
</dbReference>
<dbReference type="GO" id="GO:0009401">
    <property type="term" value="P:phosphoenolpyruvate-dependent sugar phosphotransferase system"/>
    <property type="evidence" value="ECO:0007669"/>
    <property type="project" value="InterPro"/>
</dbReference>
<dbReference type="Proteomes" id="UP000286773">
    <property type="component" value="Unassembled WGS sequence"/>
</dbReference>
<feature type="modified residue" description="Phosphohistidine; by HPr" evidence="1">
    <location>
        <position position="40"/>
    </location>
</feature>